<dbReference type="PIRSF" id="PIRSF017082">
    <property type="entry name" value="YflP"/>
    <property type="match status" value="1"/>
</dbReference>
<feature type="signal peptide" evidence="2">
    <location>
        <begin position="1"/>
        <end position="29"/>
    </location>
</feature>
<dbReference type="SUPFAM" id="SSF53850">
    <property type="entry name" value="Periplasmic binding protein-like II"/>
    <property type="match status" value="1"/>
</dbReference>
<keyword evidence="2" id="KW-0732">Signal</keyword>
<gene>
    <name evidence="3" type="ORF">DES41_107338</name>
</gene>
<dbReference type="EMBL" id="QPJK01000007">
    <property type="protein sequence ID" value="RCW68816.1"/>
    <property type="molecule type" value="Genomic_DNA"/>
</dbReference>
<dbReference type="Pfam" id="PF03401">
    <property type="entry name" value="TctC"/>
    <property type="match status" value="1"/>
</dbReference>
<feature type="chain" id="PRO_5016778835" evidence="2">
    <location>
        <begin position="30"/>
        <end position="331"/>
    </location>
</feature>
<dbReference type="CDD" id="cd07012">
    <property type="entry name" value="PBP2_Bug_TTT"/>
    <property type="match status" value="1"/>
</dbReference>
<dbReference type="RefSeq" id="WP_114470440.1">
    <property type="nucleotide sequence ID" value="NZ_QPJK01000007.1"/>
</dbReference>
<dbReference type="AlphaFoldDB" id="A0A368XNR0"/>
<evidence type="ECO:0000313" key="4">
    <source>
        <dbReference type="Proteomes" id="UP000252884"/>
    </source>
</evidence>
<sequence length="331" mass="34772">MKQAHPPARRRTLQLALALACAAALPAHAQDSWPSKPIRMIVPFPAGSFTDTVARVMSDTLGRALGQPVVVENKVGANGVIGVSEAARSAPDGYTLLLTNSSSITINPQLYRKLSYKTSDLAPVTMVLEAPFILTANPEWAQKNGIATLADLVQYARRNPGAISYGSPGAGNIAHLSYAMLNNRSKVNTTHVPYKSTAQAQLATIAGELNSSFDVLTAVPHIQAGKLKALAVTSPQRIAQLPDVPTMEQAGIADFHVAFWIGLLAPAGTPPQIVAKLNTAAQGLLNDAKARAALSAQGELVMREPSAFAKRIAAEVPAWGAVIQAEGIALD</sequence>
<dbReference type="PROSITE" id="PS51318">
    <property type="entry name" value="TAT"/>
    <property type="match status" value="1"/>
</dbReference>
<dbReference type="PANTHER" id="PTHR42928:SF5">
    <property type="entry name" value="BLR1237 PROTEIN"/>
    <property type="match status" value="1"/>
</dbReference>
<dbReference type="PANTHER" id="PTHR42928">
    <property type="entry name" value="TRICARBOXYLATE-BINDING PROTEIN"/>
    <property type="match status" value="1"/>
</dbReference>
<keyword evidence="4" id="KW-1185">Reference proteome</keyword>
<dbReference type="OrthoDB" id="8678477at2"/>
<accession>A0A368XNR0</accession>
<dbReference type="Gene3D" id="3.40.190.10">
    <property type="entry name" value="Periplasmic binding protein-like II"/>
    <property type="match status" value="1"/>
</dbReference>
<dbReference type="InterPro" id="IPR005064">
    <property type="entry name" value="BUG"/>
</dbReference>
<keyword evidence="3" id="KW-0675">Receptor</keyword>
<comment type="similarity">
    <text evidence="1">Belongs to the UPF0065 (bug) family.</text>
</comment>
<organism evidence="3 4">
    <name type="scientific">Pseudorhodoferax soli</name>
    <dbReference type="NCBI Taxonomy" id="545864"/>
    <lineage>
        <taxon>Bacteria</taxon>
        <taxon>Pseudomonadati</taxon>
        <taxon>Pseudomonadota</taxon>
        <taxon>Betaproteobacteria</taxon>
        <taxon>Burkholderiales</taxon>
        <taxon>Comamonadaceae</taxon>
    </lineage>
</organism>
<dbReference type="Proteomes" id="UP000252884">
    <property type="component" value="Unassembled WGS sequence"/>
</dbReference>
<evidence type="ECO:0000313" key="3">
    <source>
        <dbReference type="EMBL" id="RCW68816.1"/>
    </source>
</evidence>
<evidence type="ECO:0000256" key="2">
    <source>
        <dbReference type="SAM" id="SignalP"/>
    </source>
</evidence>
<name>A0A368XNR0_9BURK</name>
<dbReference type="InterPro" id="IPR042100">
    <property type="entry name" value="Bug_dom1"/>
</dbReference>
<comment type="caution">
    <text evidence="3">The sequence shown here is derived from an EMBL/GenBank/DDBJ whole genome shotgun (WGS) entry which is preliminary data.</text>
</comment>
<dbReference type="Gene3D" id="3.40.190.150">
    <property type="entry name" value="Bordetella uptake gene, domain 1"/>
    <property type="match status" value="1"/>
</dbReference>
<dbReference type="InterPro" id="IPR006311">
    <property type="entry name" value="TAT_signal"/>
</dbReference>
<protein>
    <submittedName>
        <fullName evidence="3">Tripartite-type tricarboxylate transporter receptor subunit TctC</fullName>
    </submittedName>
</protein>
<reference evidence="3 4" key="1">
    <citation type="submission" date="2018-07" db="EMBL/GenBank/DDBJ databases">
        <title>Genomic Encyclopedia of Type Strains, Phase IV (KMG-IV): sequencing the most valuable type-strain genomes for metagenomic binning, comparative biology and taxonomic classification.</title>
        <authorList>
            <person name="Goeker M."/>
        </authorList>
    </citation>
    <scope>NUCLEOTIDE SEQUENCE [LARGE SCALE GENOMIC DNA]</scope>
    <source>
        <strain evidence="3 4">DSM 21634</strain>
    </source>
</reference>
<evidence type="ECO:0000256" key="1">
    <source>
        <dbReference type="ARBA" id="ARBA00006987"/>
    </source>
</evidence>
<proteinExistence type="inferred from homology"/>